<evidence type="ECO:0000313" key="2">
    <source>
        <dbReference type="Proteomes" id="UP001189624"/>
    </source>
</evidence>
<organism evidence="1 2">
    <name type="scientific">Sphenostylis stenocarpa</name>
    <dbReference type="NCBI Taxonomy" id="92480"/>
    <lineage>
        <taxon>Eukaryota</taxon>
        <taxon>Viridiplantae</taxon>
        <taxon>Streptophyta</taxon>
        <taxon>Embryophyta</taxon>
        <taxon>Tracheophyta</taxon>
        <taxon>Spermatophyta</taxon>
        <taxon>Magnoliopsida</taxon>
        <taxon>eudicotyledons</taxon>
        <taxon>Gunneridae</taxon>
        <taxon>Pentapetalae</taxon>
        <taxon>rosids</taxon>
        <taxon>fabids</taxon>
        <taxon>Fabales</taxon>
        <taxon>Fabaceae</taxon>
        <taxon>Papilionoideae</taxon>
        <taxon>50 kb inversion clade</taxon>
        <taxon>NPAAA clade</taxon>
        <taxon>indigoferoid/millettioid clade</taxon>
        <taxon>Phaseoleae</taxon>
        <taxon>Sphenostylis</taxon>
    </lineage>
</organism>
<dbReference type="EMBL" id="OY731400">
    <property type="protein sequence ID" value="CAJ1936438.1"/>
    <property type="molecule type" value="Genomic_DNA"/>
</dbReference>
<dbReference type="AlphaFoldDB" id="A0AA86S6S1"/>
<name>A0AA86S6S1_9FABA</name>
<dbReference type="Gramene" id="rna-AYBTSS11_LOCUS7479">
    <property type="protein sequence ID" value="CAJ1936438.1"/>
    <property type="gene ID" value="gene-AYBTSS11_LOCUS7479"/>
</dbReference>
<dbReference type="Proteomes" id="UP001189624">
    <property type="component" value="Chromosome 3"/>
</dbReference>
<gene>
    <name evidence="1" type="ORF">AYBTSS11_LOCUS7479</name>
</gene>
<evidence type="ECO:0000313" key="1">
    <source>
        <dbReference type="EMBL" id="CAJ1936438.1"/>
    </source>
</evidence>
<sequence>METGLAPGTKSIANSISLSVVIQVMSSGNTSGNSLTTGISSTRITSLTFTENSIMKALAVIMFFEPFSLDKLEIFGESIPKIKDFSLQSRSTWLDDNQSIPNTTSRWENGKQIKSTKNILPCVNKEQPTHA</sequence>
<keyword evidence="2" id="KW-1185">Reference proteome</keyword>
<accession>A0AA86S6S1</accession>
<protein>
    <submittedName>
        <fullName evidence="1">Uncharacterized protein</fullName>
    </submittedName>
</protein>
<proteinExistence type="predicted"/>
<reference evidence="1" key="1">
    <citation type="submission" date="2023-10" db="EMBL/GenBank/DDBJ databases">
        <authorList>
            <person name="Domelevo Entfellner J.-B."/>
        </authorList>
    </citation>
    <scope>NUCLEOTIDE SEQUENCE</scope>
</reference>